<protein>
    <submittedName>
        <fullName evidence="3">Chromo domain-containing protein</fullName>
    </submittedName>
</protein>
<gene>
    <name evidence="3" type="ORF">E5676_scaffold313G00750</name>
    <name evidence="2" type="ORF">E6C27_scaffold1991G00050</name>
</gene>
<dbReference type="EMBL" id="SSTE01006855">
    <property type="protein sequence ID" value="KAA0057718.1"/>
    <property type="molecule type" value="Genomic_DNA"/>
</dbReference>
<evidence type="ECO:0000313" key="5">
    <source>
        <dbReference type="Proteomes" id="UP000321947"/>
    </source>
</evidence>
<sequence length="176" mass="19901">MLRNRGISLVKVLRRNHGVEEATWEREEDMRAQSYCFVESSSKPAARSSRVSRKQTKPIHLKPLRVAVALRRFRQLPLRVHRLAQPRSSVETERRPPKPRVVCQSCETECLHSIREPNFPAEPSSILGVPLGITKDQHVPTGTQIARVRGRASSGVEAEVRARGSWRATRSDLGEP</sequence>
<name>A0A5D3DSR1_CUCMM</name>
<dbReference type="Proteomes" id="UP000321393">
    <property type="component" value="Unassembled WGS sequence"/>
</dbReference>
<proteinExistence type="predicted"/>
<organism evidence="3 5">
    <name type="scientific">Cucumis melo var. makuwa</name>
    <name type="common">Oriental melon</name>
    <dbReference type="NCBI Taxonomy" id="1194695"/>
    <lineage>
        <taxon>Eukaryota</taxon>
        <taxon>Viridiplantae</taxon>
        <taxon>Streptophyta</taxon>
        <taxon>Embryophyta</taxon>
        <taxon>Tracheophyta</taxon>
        <taxon>Spermatophyta</taxon>
        <taxon>Magnoliopsida</taxon>
        <taxon>eudicotyledons</taxon>
        <taxon>Gunneridae</taxon>
        <taxon>Pentapetalae</taxon>
        <taxon>rosids</taxon>
        <taxon>fabids</taxon>
        <taxon>Cucurbitales</taxon>
        <taxon>Cucurbitaceae</taxon>
        <taxon>Benincaseae</taxon>
        <taxon>Cucumis</taxon>
    </lineage>
</organism>
<dbReference type="Proteomes" id="UP000321947">
    <property type="component" value="Unassembled WGS sequence"/>
</dbReference>
<evidence type="ECO:0000313" key="4">
    <source>
        <dbReference type="Proteomes" id="UP000321393"/>
    </source>
</evidence>
<comment type="caution">
    <text evidence="3">The sequence shown here is derived from an EMBL/GenBank/DDBJ whole genome shotgun (WGS) entry which is preliminary data.</text>
</comment>
<accession>A0A5D3DSR1</accession>
<dbReference type="EMBL" id="SSTD01003373">
    <property type="protein sequence ID" value="TYK26502.1"/>
    <property type="molecule type" value="Genomic_DNA"/>
</dbReference>
<feature type="region of interest" description="Disordered" evidence="1">
    <location>
        <begin position="147"/>
        <end position="176"/>
    </location>
</feature>
<evidence type="ECO:0000313" key="2">
    <source>
        <dbReference type="EMBL" id="KAA0057718.1"/>
    </source>
</evidence>
<evidence type="ECO:0000256" key="1">
    <source>
        <dbReference type="SAM" id="MobiDB-lite"/>
    </source>
</evidence>
<reference evidence="4 5" key="1">
    <citation type="submission" date="2019-08" db="EMBL/GenBank/DDBJ databases">
        <title>Draft genome sequences of two oriental melons (Cucumis melo L. var makuwa).</title>
        <authorList>
            <person name="Kwon S.-Y."/>
        </authorList>
    </citation>
    <scope>NUCLEOTIDE SEQUENCE [LARGE SCALE GENOMIC DNA]</scope>
    <source>
        <strain evidence="5">cv. Chang Bougi</strain>
        <strain evidence="4">cv. SW 3</strain>
        <tissue evidence="3">Leaf</tissue>
    </source>
</reference>
<dbReference type="AlphaFoldDB" id="A0A5D3DSR1"/>
<evidence type="ECO:0000313" key="3">
    <source>
        <dbReference type="EMBL" id="TYK26502.1"/>
    </source>
</evidence>